<organism evidence="10 11">
    <name type="scientific">Ambispora leptoticha</name>
    <dbReference type="NCBI Taxonomy" id="144679"/>
    <lineage>
        <taxon>Eukaryota</taxon>
        <taxon>Fungi</taxon>
        <taxon>Fungi incertae sedis</taxon>
        <taxon>Mucoromycota</taxon>
        <taxon>Glomeromycotina</taxon>
        <taxon>Glomeromycetes</taxon>
        <taxon>Archaeosporales</taxon>
        <taxon>Ambisporaceae</taxon>
        <taxon>Ambispora</taxon>
    </lineage>
</organism>
<keyword evidence="8" id="KW-0539">Nucleus</keyword>
<dbReference type="PANTHER" id="PTHR15641">
    <property type="entry name" value="ELONGATOR COMPLEX PROTEIN 5"/>
    <property type="match status" value="1"/>
</dbReference>
<proteinExistence type="inferred from homology"/>
<evidence type="ECO:0000256" key="3">
    <source>
        <dbReference type="ARBA" id="ARBA00005043"/>
    </source>
</evidence>
<gene>
    <name evidence="10" type="ORF">ALEPTO_LOCUS4982</name>
</gene>
<feature type="region of interest" description="Disordered" evidence="9">
    <location>
        <begin position="296"/>
        <end position="335"/>
    </location>
</feature>
<dbReference type="GO" id="GO:0002098">
    <property type="term" value="P:tRNA wobble uridine modification"/>
    <property type="evidence" value="ECO:0007669"/>
    <property type="project" value="InterPro"/>
</dbReference>
<dbReference type="Gene3D" id="3.40.50.300">
    <property type="entry name" value="P-loop containing nucleotide triphosphate hydrolases"/>
    <property type="match status" value="1"/>
</dbReference>
<comment type="similarity">
    <text evidence="4">Belongs to the ELP5 family.</text>
</comment>
<dbReference type="GO" id="GO:0033588">
    <property type="term" value="C:elongator holoenzyme complex"/>
    <property type="evidence" value="ECO:0007669"/>
    <property type="project" value="InterPro"/>
</dbReference>
<dbReference type="InterPro" id="IPR019519">
    <property type="entry name" value="Elp5"/>
</dbReference>
<evidence type="ECO:0000256" key="4">
    <source>
        <dbReference type="ARBA" id="ARBA00009567"/>
    </source>
</evidence>
<comment type="caution">
    <text evidence="10">The sequence shown here is derived from an EMBL/GenBank/DDBJ whole genome shotgun (WGS) entry which is preliminary data.</text>
</comment>
<evidence type="ECO:0000256" key="8">
    <source>
        <dbReference type="ARBA" id="ARBA00023242"/>
    </source>
</evidence>
<dbReference type="AlphaFoldDB" id="A0A9N9FFD6"/>
<sequence length="335" mass="38043">MNSSLLLDRLLNFKETSSLIIIEDKIIQSGYVLLKEFIKRTNFIDDHATILLCAEHSPDWVLKDQSLRNEKFIIIDAYTFSNPYEVIDDEQIEIPLKQYTCHFIKKLDDCQAIFNLIQEIITKLKSPKFTLIIDSLAPFPSDSNPSIFILLKKLSNLTSGNRCVAVFHSDIPSLSRSHISMRNSIAHLATTIITVKNSKRFHAETSQGFSFLSDDEEIITKDINSLESAVCSIEHKKRSGKVLHEINSYQIMDNLKGEFIIKLPDPTNANLLFNLSLTEKQKVAKNEVVLPYTKIQEQYESQSTPSASSGSGVIYYEPDEGDDFDDEDPDEDLTI</sequence>
<dbReference type="GO" id="GO:0005829">
    <property type="term" value="C:cytosol"/>
    <property type="evidence" value="ECO:0007669"/>
    <property type="project" value="TreeGrafter"/>
</dbReference>
<evidence type="ECO:0000313" key="10">
    <source>
        <dbReference type="EMBL" id="CAG8531982.1"/>
    </source>
</evidence>
<protein>
    <recommendedName>
        <fullName evidence="5">Elongator complex protein 5</fullName>
    </recommendedName>
</protein>
<feature type="compositionally biased region" description="Acidic residues" evidence="9">
    <location>
        <begin position="317"/>
        <end position="335"/>
    </location>
</feature>
<dbReference type="OrthoDB" id="166907at2759"/>
<dbReference type="Proteomes" id="UP000789508">
    <property type="component" value="Unassembled WGS sequence"/>
</dbReference>
<accession>A0A9N9FFD6</accession>
<keyword evidence="7" id="KW-0819">tRNA processing</keyword>
<comment type="pathway">
    <text evidence="3">tRNA modification; 5-methoxycarbonylmethyl-2-thiouridine-tRNA biosynthesis.</text>
</comment>
<evidence type="ECO:0000256" key="6">
    <source>
        <dbReference type="ARBA" id="ARBA00022490"/>
    </source>
</evidence>
<keyword evidence="6" id="KW-0963">Cytoplasm</keyword>
<keyword evidence="11" id="KW-1185">Reference proteome</keyword>
<dbReference type="GO" id="GO:0005634">
    <property type="term" value="C:nucleus"/>
    <property type="evidence" value="ECO:0007669"/>
    <property type="project" value="UniProtKB-SubCell"/>
</dbReference>
<evidence type="ECO:0000256" key="1">
    <source>
        <dbReference type="ARBA" id="ARBA00004123"/>
    </source>
</evidence>
<evidence type="ECO:0000313" key="11">
    <source>
        <dbReference type="Proteomes" id="UP000789508"/>
    </source>
</evidence>
<evidence type="ECO:0000256" key="9">
    <source>
        <dbReference type="SAM" id="MobiDB-lite"/>
    </source>
</evidence>
<reference evidence="10" key="1">
    <citation type="submission" date="2021-06" db="EMBL/GenBank/DDBJ databases">
        <authorList>
            <person name="Kallberg Y."/>
            <person name="Tangrot J."/>
            <person name="Rosling A."/>
        </authorList>
    </citation>
    <scope>NUCLEOTIDE SEQUENCE</scope>
    <source>
        <strain evidence="10">FL130A</strain>
    </source>
</reference>
<dbReference type="CDD" id="cd19496">
    <property type="entry name" value="Elp5"/>
    <property type="match status" value="1"/>
</dbReference>
<dbReference type="PANTHER" id="PTHR15641:SF1">
    <property type="entry name" value="ELONGATOR COMPLEX PROTEIN 5"/>
    <property type="match status" value="1"/>
</dbReference>
<evidence type="ECO:0000256" key="5">
    <source>
        <dbReference type="ARBA" id="ARBA00020264"/>
    </source>
</evidence>
<dbReference type="GO" id="GO:0000049">
    <property type="term" value="F:tRNA binding"/>
    <property type="evidence" value="ECO:0007669"/>
    <property type="project" value="TreeGrafter"/>
</dbReference>
<evidence type="ECO:0000256" key="2">
    <source>
        <dbReference type="ARBA" id="ARBA00004496"/>
    </source>
</evidence>
<dbReference type="InterPro" id="IPR027417">
    <property type="entry name" value="P-loop_NTPase"/>
</dbReference>
<evidence type="ECO:0000256" key="7">
    <source>
        <dbReference type="ARBA" id="ARBA00022694"/>
    </source>
</evidence>
<dbReference type="EMBL" id="CAJVPS010001273">
    <property type="protein sequence ID" value="CAG8531982.1"/>
    <property type="molecule type" value="Genomic_DNA"/>
</dbReference>
<dbReference type="Pfam" id="PF10483">
    <property type="entry name" value="Elong_Iki1"/>
    <property type="match status" value="1"/>
</dbReference>
<feature type="compositionally biased region" description="Low complexity" evidence="9">
    <location>
        <begin position="301"/>
        <end position="311"/>
    </location>
</feature>
<name>A0A9N9FFD6_9GLOM</name>
<comment type="subcellular location">
    <subcellularLocation>
        <location evidence="2">Cytoplasm</location>
    </subcellularLocation>
    <subcellularLocation>
        <location evidence="1">Nucleus</location>
    </subcellularLocation>
</comment>